<dbReference type="PANTHER" id="PTHR30238:SF0">
    <property type="entry name" value="THYLAKOID MEMBRANE PROTEIN TERC, CHLOROPLASTIC"/>
    <property type="match status" value="1"/>
</dbReference>
<evidence type="ECO:0000256" key="1">
    <source>
        <dbReference type="ARBA" id="ARBA00004141"/>
    </source>
</evidence>
<organism evidence="7 8">
    <name type="scientific">Aquibium oceanicum</name>
    <dbReference type="NCBI Taxonomy" id="1670800"/>
    <lineage>
        <taxon>Bacteria</taxon>
        <taxon>Pseudomonadati</taxon>
        <taxon>Pseudomonadota</taxon>
        <taxon>Alphaproteobacteria</taxon>
        <taxon>Hyphomicrobiales</taxon>
        <taxon>Phyllobacteriaceae</taxon>
        <taxon>Aquibium</taxon>
    </lineage>
</organism>
<dbReference type="InterPro" id="IPR022369">
    <property type="entry name" value="Integral_membrane_TerC_rswitch"/>
</dbReference>
<evidence type="ECO:0000313" key="8">
    <source>
        <dbReference type="Proteomes" id="UP000182840"/>
    </source>
</evidence>
<dbReference type="AlphaFoldDB" id="A0A1L3SR76"/>
<dbReference type="KEGG" id="meso:BSQ44_11430"/>
<evidence type="ECO:0000256" key="2">
    <source>
        <dbReference type="ARBA" id="ARBA00007511"/>
    </source>
</evidence>
<proteinExistence type="inferred from homology"/>
<feature type="transmembrane region" description="Helical" evidence="6">
    <location>
        <begin position="72"/>
        <end position="91"/>
    </location>
</feature>
<feature type="transmembrane region" description="Helical" evidence="6">
    <location>
        <begin position="256"/>
        <end position="275"/>
    </location>
</feature>
<keyword evidence="8" id="KW-1185">Reference proteome</keyword>
<evidence type="ECO:0000256" key="4">
    <source>
        <dbReference type="ARBA" id="ARBA00022989"/>
    </source>
</evidence>
<evidence type="ECO:0000256" key="6">
    <source>
        <dbReference type="SAM" id="Phobius"/>
    </source>
</evidence>
<accession>A0A1L3SR76</accession>
<dbReference type="EMBL" id="CP018171">
    <property type="protein sequence ID" value="APH71904.1"/>
    <property type="molecule type" value="Genomic_DNA"/>
</dbReference>
<feature type="transmembrane region" description="Helical" evidence="6">
    <location>
        <begin position="103"/>
        <end position="123"/>
    </location>
</feature>
<dbReference type="NCBIfam" id="TIGR03718">
    <property type="entry name" value="R_switched_Alx"/>
    <property type="match status" value="1"/>
</dbReference>
<feature type="transmembrane region" description="Helical" evidence="6">
    <location>
        <begin position="129"/>
        <end position="145"/>
    </location>
</feature>
<name>A0A1L3SR76_9HYPH</name>
<gene>
    <name evidence="7" type="ORF">BSQ44_11430</name>
</gene>
<dbReference type="PANTHER" id="PTHR30238">
    <property type="entry name" value="MEMBRANE BOUND PREDICTED REDOX MODULATOR"/>
    <property type="match status" value="1"/>
</dbReference>
<evidence type="ECO:0000313" key="7">
    <source>
        <dbReference type="EMBL" id="APH71904.1"/>
    </source>
</evidence>
<dbReference type="Pfam" id="PF03741">
    <property type="entry name" value="TerC"/>
    <property type="match status" value="1"/>
</dbReference>
<dbReference type="RefSeq" id="WP_072604148.1">
    <property type="nucleotide sequence ID" value="NZ_CP018171.1"/>
</dbReference>
<comment type="similarity">
    <text evidence="2">Belongs to the TerC family.</text>
</comment>
<reference evidence="8" key="1">
    <citation type="submission" date="2016-11" db="EMBL/GenBank/DDBJ databases">
        <title>Mesorhizobium oceanicum sp. nov., isolated from deep seawater in South China Sea.</title>
        <authorList>
            <person name="Fu G.-Y."/>
        </authorList>
    </citation>
    <scope>NUCLEOTIDE SEQUENCE [LARGE SCALE GENOMIC DNA]</scope>
    <source>
        <strain evidence="8">B7</strain>
    </source>
</reference>
<dbReference type="GO" id="GO:0016020">
    <property type="term" value="C:membrane"/>
    <property type="evidence" value="ECO:0007669"/>
    <property type="project" value="UniProtKB-SubCell"/>
</dbReference>
<evidence type="ECO:0000256" key="5">
    <source>
        <dbReference type="ARBA" id="ARBA00023136"/>
    </source>
</evidence>
<feature type="transmembrane region" description="Helical" evidence="6">
    <location>
        <begin position="225"/>
        <end position="244"/>
    </location>
</feature>
<feature type="transmembrane region" description="Helical" evidence="6">
    <location>
        <begin position="281"/>
        <end position="300"/>
    </location>
</feature>
<sequence>MIHHEWLWPGFLAFVAAILFFDLFVLHRKDHVISKREALITVGGYVTLAMLFAAGVFYFAGRTRGAEFLTGYLVEQALSLDNIFVIALIFSYFRVPPEAQYRVLFYGIVGAIVMRLSLIVPGVKIVDQFAVVGMALGALLVFSGYKMMMAGDEMIDPGDSRIVRWLQKTGRVTNEYEGSKFLVVRQGLLYMTPLFVVLVTVEFTDLVFAIDSIPAVLAISNDPFIVFSSNVFAIMGLRALFFVLSGMMRDFHHLKTGLSLVLMFIGAKMLLAHFIKIPSTIALLVTALIIFGSVIASILTREKEQGDERG</sequence>
<feature type="transmembrane region" description="Helical" evidence="6">
    <location>
        <begin position="6"/>
        <end position="26"/>
    </location>
</feature>
<keyword evidence="5 6" id="KW-0472">Membrane</keyword>
<dbReference type="Proteomes" id="UP000182840">
    <property type="component" value="Chromosome"/>
</dbReference>
<dbReference type="OrthoDB" id="9783692at2"/>
<dbReference type="STRING" id="1670800.BSQ44_11430"/>
<dbReference type="InterPro" id="IPR005496">
    <property type="entry name" value="Integral_membrane_TerC"/>
</dbReference>
<protein>
    <submittedName>
        <fullName evidence="7">Tellurium resistance protein TerC</fullName>
    </submittedName>
</protein>
<evidence type="ECO:0000256" key="3">
    <source>
        <dbReference type="ARBA" id="ARBA00022692"/>
    </source>
</evidence>
<feature type="transmembrane region" description="Helical" evidence="6">
    <location>
        <begin position="188"/>
        <end position="210"/>
    </location>
</feature>
<keyword evidence="3 6" id="KW-0812">Transmembrane</keyword>
<comment type="subcellular location">
    <subcellularLocation>
        <location evidence="1">Membrane</location>
        <topology evidence="1">Multi-pass membrane protein</topology>
    </subcellularLocation>
</comment>
<keyword evidence="4 6" id="KW-1133">Transmembrane helix</keyword>
<feature type="transmembrane region" description="Helical" evidence="6">
    <location>
        <begin position="38"/>
        <end position="60"/>
    </location>
</feature>